<feature type="domain" description="Peptidase M24" evidence="8">
    <location>
        <begin position="215"/>
        <end position="417"/>
    </location>
</feature>
<evidence type="ECO:0000313" key="11">
    <source>
        <dbReference type="Proteomes" id="UP000308652"/>
    </source>
</evidence>
<evidence type="ECO:0000259" key="9">
    <source>
        <dbReference type="Pfam" id="PF01321"/>
    </source>
</evidence>
<name>A0A5C3MBC9_9AGAR</name>
<dbReference type="InterPro" id="IPR001131">
    <property type="entry name" value="Peptidase_M24B_aminopep-P_CS"/>
</dbReference>
<dbReference type="STRING" id="68775.A0A5C3MBC9"/>
<keyword evidence="3 6" id="KW-0479">Metal-binding</keyword>
<dbReference type="SUPFAM" id="SSF55920">
    <property type="entry name" value="Creatinase/aminopeptidase"/>
    <property type="match status" value="1"/>
</dbReference>
<keyword evidence="11" id="KW-1185">Reference proteome</keyword>
<evidence type="ECO:0000256" key="2">
    <source>
        <dbReference type="ARBA" id="ARBA00008766"/>
    </source>
</evidence>
<evidence type="ECO:0000313" key="10">
    <source>
        <dbReference type="EMBL" id="TFK42729.1"/>
    </source>
</evidence>
<dbReference type="OrthoDB" id="9995434at2759"/>
<keyword evidence="10" id="KW-0645">Protease</keyword>
<keyword evidence="4" id="KW-0378">Hydrolase</keyword>
<dbReference type="PANTHER" id="PTHR46112:SF2">
    <property type="entry name" value="XAA-PRO AMINOPEPTIDASE P-RELATED"/>
    <property type="match status" value="1"/>
</dbReference>
<evidence type="ECO:0000256" key="6">
    <source>
        <dbReference type="RuleBase" id="RU000590"/>
    </source>
</evidence>
<dbReference type="InterPro" id="IPR050659">
    <property type="entry name" value="Peptidase_M24B"/>
</dbReference>
<feature type="transmembrane region" description="Helical" evidence="7">
    <location>
        <begin position="21"/>
        <end position="38"/>
    </location>
</feature>
<comment type="cofactor">
    <cofactor evidence="1">
        <name>Mn(2+)</name>
        <dbReference type="ChEBI" id="CHEBI:29035"/>
    </cofactor>
</comment>
<evidence type="ECO:0000256" key="5">
    <source>
        <dbReference type="ARBA" id="ARBA00023211"/>
    </source>
</evidence>
<dbReference type="AlphaFoldDB" id="A0A5C3MBC9"/>
<dbReference type="Gene3D" id="3.40.350.10">
    <property type="entry name" value="Creatinase/prolidase N-terminal domain"/>
    <property type="match status" value="1"/>
</dbReference>
<protein>
    <submittedName>
        <fullName evidence="10">Creatinase/aminopeptidase</fullName>
    </submittedName>
</protein>
<sequence length="438" mass="47886">MDSKYTASPIYFPSERRRRCNSLWVVLFSFVVLVIYYGCSGSLVHLSQVSTHCSNVPPIDSVEYLARQTSLAKALQSAGALAYIAEPGANTQYFAGFSNTHWRLSERPLLLVISLNSNGESQVSIVTPKFEATRAKSLPVYSNSTVSYIEWPEEVNPYTATLSHLGITEGIVFIDSAVRKFIADGLEQASNSEILSAPAEIKEIRERKSKAEIDILKCANEATLLAIRQVHKKLHIGIRESQARSLMSEALQTMGLRDGGCLTLFGENAALPHGSGTDRSLQASDFALFDCTASLHGYYSDVTRTVALHESHIPSDHLQIWRSVHKAQHAASLAAKAGAITADVDAAARSSLKKDELDPYFTHRLGHGIGIEVHEQPYLLGGTNDTIKTGHTFSNEPGVYIEGKVGVRLEDCFYIDEDGKYSFFTQGVGGPSEAPTFP</sequence>
<keyword evidence="7" id="KW-0812">Transmembrane</keyword>
<keyword evidence="5" id="KW-0464">Manganese</keyword>
<dbReference type="InterPro" id="IPR000994">
    <property type="entry name" value="Pept_M24"/>
</dbReference>
<organism evidence="10 11">
    <name type="scientific">Crucibulum laeve</name>
    <dbReference type="NCBI Taxonomy" id="68775"/>
    <lineage>
        <taxon>Eukaryota</taxon>
        <taxon>Fungi</taxon>
        <taxon>Dikarya</taxon>
        <taxon>Basidiomycota</taxon>
        <taxon>Agaricomycotina</taxon>
        <taxon>Agaricomycetes</taxon>
        <taxon>Agaricomycetidae</taxon>
        <taxon>Agaricales</taxon>
        <taxon>Agaricineae</taxon>
        <taxon>Nidulariaceae</taxon>
        <taxon>Crucibulum</taxon>
    </lineage>
</organism>
<evidence type="ECO:0000256" key="4">
    <source>
        <dbReference type="ARBA" id="ARBA00022801"/>
    </source>
</evidence>
<comment type="similarity">
    <text evidence="2 6">Belongs to the peptidase M24B family.</text>
</comment>
<dbReference type="Proteomes" id="UP000308652">
    <property type="component" value="Unassembled WGS sequence"/>
</dbReference>
<gene>
    <name evidence="10" type="ORF">BDQ12DRAFT_676713</name>
</gene>
<dbReference type="EMBL" id="ML213592">
    <property type="protein sequence ID" value="TFK42729.1"/>
    <property type="molecule type" value="Genomic_DNA"/>
</dbReference>
<dbReference type="SUPFAM" id="SSF53092">
    <property type="entry name" value="Creatinase/prolidase N-terminal domain"/>
    <property type="match status" value="1"/>
</dbReference>
<evidence type="ECO:0000256" key="7">
    <source>
        <dbReference type="SAM" id="Phobius"/>
    </source>
</evidence>
<dbReference type="Pfam" id="PF00557">
    <property type="entry name" value="Peptidase_M24"/>
    <property type="match status" value="1"/>
</dbReference>
<feature type="domain" description="Creatinase N-terminal" evidence="9">
    <location>
        <begin position="67"/>
        <end position="206"/>
    </location>
</feature>
<dbReference type="InterPro" id="IPR029149">
    <property type="entry name" value="Creatin/AminoP/Spt16_N"/>
</dbReference>
<dbReference type="Pfam" id="PF01321">
    <property type="entry name" value="Creatinase_N"/>
    <property type="match status" value="1"/>
</dbReference>
<dbReference type="GO" id="GO:0004177">
    <property type="term" value="F:aminopeptidase activity"/>
    <property type="evidence" value="ECO:0007669"/>
    <property type="project" value="UniProtKB-KW"/>
</dbReference>
<dbReference type="InterPro" id="IPR000587">
    <property type="entry name" value="Creatinase_N"/>
</dbReference>
<keyword evidence="7" id="KW-1133">Transmembrane helix</keyword>
<proteinExistence type="inferred from homology"/>
<dbReference type="PANTHER" id="PTHR46112">
    <property type="entry name" value="AMINOPEPTIDASE"/>
    <property type="match status" value="1"/>
</dbReference>
<evidence type="ECO:0000256" key="3">
    <source>
        <dbReference type="ARBA" id="ARBA00022723"/>
    </source>
</evidence>
<evidence type="ECO:0000259" key="8">
    <source>
        <dbReference type="Pfam" id="PF00557"/>
    </source>
</evidence>
<accession>A0A5C3MBC9</accession>
<evidence type="ECO:0000256" key="1">
    <source>
        <dbReference type="ARBA" id="ARBA00001936"/>
    </source>
</evidence>
<keyword evidence="7" id="KW-0472">Membrane</keyword>
<dbReference type="PROSITE" id="PS00491">
    <property type="entry name" value="PROLINE_PEPTIDASE"/>
    <property type="match status" value="1"/>
</dbReference>
<dbReference type="Gene3D" id="3.90.230.10">
    <property type="entry name" value="Creatinase/methionine aminopeptidase superfamily"/>
    <property type="match status" value="1"/>
</dbReference>
<reference evidence="10 11" key="1">
    <citation type="journal article" date="2019" name="Nat. Ecol. Evol.">
        <title>Megaphylogeny resolves global patterns of mushroom evolution.</title>
        <authorList>
            <person name="Varga T."/>
            <person name="Krizsan K."/>
            <person name="Foldi C."/>
            <person name="Dima B."/>
            <person name="Sanchez-Garcia M."/>
            <person name="Sanchez-Ramirez S."/>
            <person name="Szollosi G.J."/>
            <person name="Szarkandi J.G."/>
            <person name="Papp V."/>
            <person name="Albert L."/>
            <person name="Andreopoulos W."/>
            <person name="Angelini C."/>
            <person name="Antonin V."/>
            <person name="Barry K.W."/>
            <person name="Bougher N.L."/>
            <person name="Buchanan P."/>
            <person name="Buyck B."/>
            <person name="Bense V."/>
            <person name="Catcheside P."/>
            <person name="Chovatia M."/>
            <person name="Cooper J."/>
            <person name="Damon W."/>
            <person name="Desjardin D."/>
            <person name="Finy P."/>
            <person name="Geml J."/>
            <person name="Haridas S."/>
            <person name="Hughes K."/>
            <person name="Justo A."/>
            <person name="Karasinski D."/>
            <person name="Kautmanova I."/>
            <person name="Kiss B."/>
            <person name="Kocsube S."/>
            <person name="Kotiranta H."/>
            <person name="LaButti K.M."/>
            <person name="Lechner B.E."/>
            <person name="Liimatainen K."/>
            <person name="Lipzen A."/>
            <person name="Lukacs Z."/>
            <person name="Mihaltcheva S."/>
            <person name="Morgado L.N."/>
            <person name="Niskanen T."/>
            <person name="Noordeloos M.E."/>
            <person name="Ohm R.A."/>
            <person name="Ortiz-Santana B."/>
            <person name="Ovrebo C."/>
            <person name="Racz N."/>
            <person name="Riley R."/>
            <person name="Savchenko A."/>
            <person name="Shiryaev A."/>
            <person name="Soop K."/>
            <person name="Spirin V."/>
            <person name="Szebenyi C."/>
            <person name="Tomsovsky M."/>
            <person name="Tulloss R.E."/>
            <person name="Uehling J."/>
            <person name="Grigoriev I.V."/>
            <person name="Vagvolgyi C."/>
            <person name="Papp T."/>
            <person name="Martin F.M."/>
            <person name="Miettinen O."/>
            <person name="Hibbett D.S."/>
            <person name="Nagy L.G."/>
        </authorList>
    </citation>
    <scope>NUCLEOTIDE SEQUENCE [LARGE SCALE GENOMIC DNA]</scope>
    <source>
        <strain evidence="10 11">CBS 166.37</strain>
    </source>
</reference>
<dbReference type="GO" id="GO:0046872">
    <property type="term" value="F:metal ion binding"/>
    <property type="evidence" value="ECO:0007669"/>
    <property type="project" value="UniProtKB-KW"/>
</dbReference>
<dbReference type="InterPro" id="IPR036005">
    <property type="entry name" value="Creatinase/aminopeptidase-like"/>
</dbReference>
<keyword evidence="10" id="KW-0031">Aminopeptidase</keyword>